<feature type="domain" description="DUF5709" evidence="2">
    <location>
        <begin position="111"/>
        <end position="159"/>
    </location>
</feature>
<dbReference type="InterPro" id="IPR043763">
    <property type="entry name" value="DUF5709"/>
</dbReference>
<sequence length="162" mass="17020">MTTDGTGFNETGDGSGGLPEGADAVDLQSTTSVDKEEQLSQGQPYDTLEDRGVADTLDEGIVPPQKWSPGQGFGNTAAEQREGETLDQRFAQEEPEPDPYAEVAEVVDDGQVGAERSGRLVAPDEGTHEDTERDALATDVGIDGAGATAEEAAVHVIPEDQY</sequence>
<name>A0A6J4MLA2_9ACTN</name>
<organism evidence="3">
    <name type="scientific">uncultured Nocardioidaceae bacterium</name>
    <dbReference type="NCBI Taxonomy" id="253824"/>
    <lineage>
        <taxon>Bacteria</taxon>
        <taxon>Bacillati</taxon>
        <taxon>Actinomycetota</taxon>
        <taxon>Actinomycetes</taxon>
        <taxon>Propionibacteriales</taxon>
        <taxon>Nocardioidaceae</taxon>
        <taxon>environmental samples</taxon>
    </lineage>
</organism>
<protein>
    <recommendedName>
        <fullName evidence="2">DUF5709 domain-containing protein</fullName>
    </recommendedName>
</protein>
<proteinExistence type="predicted"/>
<dbReference type="Pfam" id="PF18970">
    <property type="entry name" value="DUF5709"/>
    <property type="match status" value="1"/>
</dbReference>
<reference evidence="3" key="1">
    <citation type="submission" date="2020-02" db="EMBL/GenBank/DDBJ databases">
        <authorList>
            <person name="Meier V. D."/>
        </authorList>
    </citation>
    <scope>NUCLEOTIDE SEQUENCE</scope>
    <source>
        <strain evidence="3">AVDCRST_MAG36</strain>
    </source>
</reference>
<evidence type="ECO:0000313" key="3">
    <source>
        <dbReference type="EMBL" id="CAA9362952.1"/>
    </source>
</evidence>
<dbReference type="EMBL" id="CADCUH010000182">
    <property type="protein sequence ID" value="CAA9362952.1"/>
    <property type="molecule type" value="Genomic_DNA"/>
</dbReference>
<feature type="region of interest" description="Disordered" evidence="1">
    <location>
        <begin position="109"/>
        <end position="132"/>
    </location>
</feature>
<dbReference type="AlphaFoldDB" id="A0A6J4MLA2"/>
<accession>A0A6J4MLA2</accession>
<feature type="region of interest" description="Disordered" evidence="1">
    <location>
        <begin position="1"/>
        <end position="86"/>
    </location>
</feature>
<gene>
    <name evidence="3" type="ORF">AVDCRST_MAG36-2791</name>
</gene>
<evidence type="ECO:0000259" key="2">
    <source>
        <dbReference type="Pfam" id="PF18970"/>
    </source>
</evidence>
<evidence type="ECO:0000256" key="1">
    <source>
        <dbReference type="SAM" id="MobiDB-lite"/>
    </source>
</evidence>